<feature type="domain" description="Cation efflux protein cytoplasmic" evidence="9">
    <location>
        <begin position="228"/>
        <end position="304"/>
    </location>
</feature>
<dbReference type="GO" id="GO:0008324">
    <property type="term" value="F:monoatomic cation transmembrane transporter activity"/>
    <property type="evidence" value="ECO:0007669"/>
    <property type="project" value="InterPro"/>
</dbReference>
<dbReference type="InterPro" id="IPR027470">
    <property type="entry name" value="Cation_efflux_CTD"/>
</dbReference>
<dbReference type="FunFam" id="1.20.1510.10:FF:000006">
    <property type="entry name" value="Divalent cation efflux transporter"/>
    <property type="match status" value="1"/>
</dbReference>
<protein>
    <submittedName>
        <fullName evidence="10">Cation diffusion facilitator family transporter</fullName>
    </submittedName>
</protein>
<feature type="transmembrane region" description="Helical" evidence="7">
    <location>
        <begin position="174"/>
        <end position="193"/>
    </location>
</feature>
<feature type="domain" description="Cation efflux protein transmembrane" evidence="8">
    <location>
        <begin position="31"/>
        <end position="223"/>
    </location>
</feature>
<evidence type="ECO:0000256" key="3">
    <source>
        <dbReference type="ARBA" id="ARBA00022448"/>
    </source>
</evidence>
<dbReference type="Gene3D" id="3.30.70.1350">
    <property type="entry name" value="Cation efflux protein, cytoplasmic domain"/>
    <property type="match status" value="1"/>
</dbReference>
<dbReference type="PANTHER" id="PTHR43840">
    <property type="entry name" value="MITOCHONDRIAL METAL TRANSPORTER 1-RELATED"/>
    <property type="match status" value="1"/>
</dbReference>
<dbReference type="InterPro" id="IPR002524">
    <property type="entry name" value="Cation_efflux"/>
</dbReference>
<proteinExistence type="inferred from homology"/>
<keyword evidence="4 7" id="KW-0812">Transmembrane</keyword>
<dbReference type="Pfam" id="PF01545">
    <property type="entry name" value="Cation_efflux"/>
    <property type="match status" value="1"/>
</dbReference>
<dbReference type="AlphaFoldDB" id="A0A564ZKJ4"/>
<sequence>MVGAHSVEAGSQPTGHRFTDSATLDSGIRALVISSVGLLATCIIQIAVVWVGQSAALLADALHNLVDVFTSIPLWIAFALSRRLATRRFTYGYARAEDVAGVTIILFIVGSAILAGYAALHKWSSGAPTTHLGLGMAAALVGAIGNELVAVYKIRVGKAIGSAALVADGQHSRADALTSVGAFVGILGVFWGFPWADPLMGLVIGAAILYIAWEAGQEVLARIMDAIEPETVNQIEQIAGAVAGVHRVDEVRARWIGHQVMVELSIEVGPRLTVTKGHQIAETVRHELFHHIPRLADAVVHVNPAWEGADPYHALTADHQPESLRHSVSKGNTP</sequence>
<dbReference type="GO" id="GO:0016020">
    <property type="term" value="C:membrane"/>
    <property type="evidence" value="ECO:0007669"/>
    <property type="project" value="UniProtKB-SubCell"/>
</dbReference>
<dbReference type="InterPro" id="IPR036837">
    <property type="entry name" value="Cation_efflux_CTD_sf"/>
</dbReference>
<keyword evidence="6 7" id="KW-0472">Membrane</keyword>
<dbReference type="PANTHER" id="PTHR43840:SF15">
    <property type="entry name" value="MITOCHONDRIAL METAL TRANSPORTER 1-RELATED"/>
    <property type="match status" value="1"/>
</dbReference>
<evidence type="ECO:0000313" key="10">
    <source>
        <dbReference type="EMBL" id="VUZ85162.1"/>
    </source>
</evidence>
<dbReference type="Gene3D" id="1.20.1510.10">
    <property type="entry name" value="Cation efflux protein transmembrane domain"/>
    <property type="match status" value="1"/>
</dbReference>
<feature type="transmembrane region" description="Helical" evidence="7">
    <location>
        <begin position="99"/>
        <end position="120"/>
    </location>
</feature>
<evidence type="ECO:0000256" key="7">
    <source>
        <dbReference type="SAM" id="Phobius"/>
    </source>
</evidence>
<evidence type="ECO:0000256" key="4">
    <source>
        <dbReference type="ARBA" id="ARBA00022692"/>
    </source>
</evidence>
<evidence type="ECO:0000256" key="5">
    <source>
        <dbReference type="ARBA" id="ARBA00022989"/>
    </source>
</evidence>
<evidence type="ECO:0000259" key="8">
    <source>
        <dbReference type="Pfam" id="PF01545"/>
    </source>
</evidence>
<dbReference type="InterPro" id="IPR050291">
    <property type="entry name" value="CDF_Transporter"/>
</dbReference>
<evidence type="ECO:0000313" key="11">
    <source>
        <dbReference type="Proteomes" id="UP000334340"/>
    </source>
</evidence>
<dbReference type="SUPFAM" id="SSF161111">
    <property type="entry name" value="Cation efflux protein transmembrane domain-like"/>
    <property type="match status" value="1"/>
</dbReference>
<feature type="transmembrane region" description="Helical" evidence="7">
    <location>
        <begin position="132"/>
        <end position="154"/>
    </location>
</feature>
<reference evidence="10 11" key="1">
    <citation type="submission" date="2019-07" db="EMBL/GenBank/DDBJ databases">
        <authorList>
            <person name="Cremers G."/>
        </authorList>
    </citation>
    <scope>NUCLEOTIDE SEQUENCE [LARGE SCALE GENOMIC DNA]</scope>
</reference>
<dbReference type="NCBIfam" id="TIGR01297">
    <property type="entry name" value="CDF"/>
    <property type="match status" value="1"/>
</dbReference>
<dbReference type="EMBL" id="CABIKM010000022">
    <property type="protein sequence ID" value="VUZ85162.1"/>
    <property type="molecule type" value="Genomic_DNA"/>
</dbReference>
<evidence type="ECO:0000256" key="6">
    <source>
        <dbReference type="ARBA" id="ARBA00023136"/>
    </source>
</evidence>
<feature type="transmembrane region" description="Helical" evidence="7">
    <location>
        <begin position="30"/>
        <end position="51"/>
    </location>
</feature>
<feature type="transmembrane region" description="Helical" evidence="7">
    <location>
        <begin position="57"/>
        <end position="78"/>
    </location>
</feature>
<name>A0A564ZKJ4_9BACT</name>
<dbReference type="Proteomes" id="UP000334340">
    <property type="component" value="Unassembled WGS sequence"/>
</dbReference>
<organism evidence="10 11">
    <name type="scientific">Candidatus Methylomirabilis lanthanidiphila</name>
    <dbReference type="NCBI Taxonomy" id="2211376"/>
    <lineage>
        <taxon>Bacteria</taxon>
        <taxon>Candidatus Methylomirabilota</taxon>
        <taxon>Candidatus Methylomirabilia</taxon>
        <taxon>Candidatus Methylomirabilales</taxon>
        <taxon>Candidatus Methylomirabilaceae</taxon>
        <taxon>Candidatus Methylomirabilis</taxon>
    </lineage>
</organism>
<accession>A0A564ZKJ4</accession>
<feature type="transmembrane region" description="Helical" evidence="7">
    <location>
        <begin position="199"/>
        <end position="216"/>
    </location>
</feature>
<keyword evidence="11" id="KW-1185">Reference proteome</keyword>
<evidence type="ECO:0000256" key="2">
    <source>
        <dbReference type="ARBA" id="ARBA00008114"/>
    </source>
</evidence>
<keyword evidence="5 7" id="KW-1133">Transmembrane helix</keyword>
<dbReference type="Pfam" id="PF16916">
    <property type="entry name" value="ZT_dimer"/>
    <property type="match status" value="1"/>
</dbReference>
<comment type="similarity">
    <text evidence="2">Belongs to the cation diffusion facilitator (CDF) transporter (TC 2.A.4) family.</text>
</comment>
<dbReference type="InterPro" id="IPR058533">
    <property type="entry name" value="Cation_efflux_TM"/>
</dbReference>
<dbReference type="SUPFAM" id="SSF160240">
    <property type="entry name" value="Cation efflux protein cytoplasmic domain-like"/>
    <property type="match status" value="1"/>
</dbReference>
<comment type="subcellular location">
    <subcellularLocation>
        <location evidence="1">Membrane</location>
        <topology evidence="1">Multi-pass membrane protein</topology>
    </subcellularLocation>
</comment>
<dbReference type="InterPro" id="IPR027469">
    <property type="entry name" value="Cation_efflux_TMD_sf"/>
</dbReference>
<evidence type="ECO:0000256" key="1">
    <source>
        <dbReference type="ARBA" id="ARBA00004141"/>
    </source>
</evidence>
<gene>
    <name evidence="10" type="ORF">MELA_01538</name>
</gene>
<keyword evidence="3" id="KW-0813">Transport</keyword>
<evidence type="ECO:0000259" key="9">
    <source>
        <dbReference type="Pfam" id="PF16916"/>
    </source>
</evidence>